<dbReference type="SUPFAM" id="SSF55729">
    <property type="entry name" value="Acyl-CoA N-acyltransferases (Nat)"/>
    <property type="match status" value="1"/>
</dbReference>
<gene>
    <name evidence="2" type="ORF">SAMN02745775_11375</name>
</gene>
<dbReference type="PANTHER" id="PTHR43792:SF1">
    <property type="entry name" value="N-ACETYLTRANSFERASE DOMAIN-CONTAINING PROTEIN"/>
    <property type="match status" value="1"/>
</dbReference>
<dbReference type="InterPro" id="IPR051531">
    <property type="entry name" value="N-acetyltransferase"/>
</dbReference>
<dbReference type="Pfam" id="PF13302">
    <property type="entry name" value="Acetyltransf_3"/>
    <property type="match status" value="1"/>
</dbReference>
<feature type="domain" description="N-acetyltransferase" evidence="1">
    <location>
        <begin position="12"/>
        <end position="183"/>
    </location>
</feature>
<evidence type="ECO:0000313" key="3">
    <source>
        <dbReference type="Proteomes" id="UP000199473"/>
    </source>
</evidence>
<proteinExistence type="predicted"/>
<dbReference type="EMBL" id="FOSQ01000013">
    <property type="protein sequence ID" value="SFK98892.1"/>
    <property type="molecule type" value="Genomic_DNA"/>
</dbReference>
<evidence type="ECO:0000313" key="2">
    <source>
        <dbReference type="EMBL" id="SFK98892.1"/>
    </source>
</evidence>
<reference evidence="2 3" key="1">
    <citation type="submission" date="2016-10" db="EMBL/GenBank/DDBJ databases">
        <authorList>
            <person name="de Groot N.N."/>
        </authorList>
    </citation>
    <scope>NUCLEOTIDE SEQUENCE [LARGE SCALE GENOMIC DNA]</scope>
    <source>
        <strain evidence="2 3">DSM 19981</strain>
    </source>
</reference>
<evidence type="ECO:0000259" key="1">
    <source>
        <dbReference type="PROSITE" id="PS51186"/>
    </source>
</evidence>
<sequence>MTAPATLHGPRVTLRPWRLPEDLDPLFAINGDLEAMRFFANVHDRAESDAWGHRIAGLFGDRGYGFWVVELKGEGMVGVVGLQPVMFEAPFNDPARPVTEIGWRIATRFQRRGLAEEAARVSLAYGFGPAGLDRIVAFTPPANVPSWSLMEKLGMRREGTFDHPRLAEGHPLRHHLLYAVTRRDWIDSRIGG</sequence>
<dbReference type="GO" id="GO:0016747">
    <property type="term" value="F:acyltransferase activity, transferring groups other than amino-acyl groups"/>
    <property type="evidence" value="ECO:0007669"/>
    <property type="project" value="InterPro"/>
</dbReference>
<accession>A0A1I4DZ74</accession>
<name>A0A1I4DZ74_9PROT</name>
<dbReference type="Proteomes" id="UP000199473">
    <property type="component" value="Unassembled WGS sequence"/>
</dbReference>
<dbReference type="PANTHER" id="PTHR43792">
    <property type="entry name" value="GNAT FAMILY, PUTATIVE (AFU_ORTHOLOGUE AFUA_3G00765)-RELATED-RELATED"/>
    <property type="match status" value="1"/>
</dbReference>
<organism evidence="2 3">
    <name type="scientific">Falsiroseomonas stagni DSM 19981</name>
    <dbReference type="NCBI Taxonomy" id="1123062"/>
    <lineage>
        <taxon>Bacteria</taxon>
        <taxon>Pseudomonadati</taxon>
        <taxon>Pseudomonadota</taxon>
        <taxon>Alphaproteobacteria</taxon>
        <taxon>Acetobacterales</taxon>
        <taxon>Roseomonadaceae</taxon>
        <taxon>Falsiroseomonas</taxon>
    </lineage>
</organism>
<dbReference type="Gene3D" id="3.40.630.30">
    <property type="match status" value="1"/>
</dbReference>
<keyword evidence="3" id="KW-1185">Reference proteome</keyword>
<keyword evidence="2" id="KW-0808">Transferase</keyword>
<dbReference type="InterPro" id="IPR000182">
    <property type="entry name" value="GNAT_dom"/>
</dbReference>
<dbReference type="STRING" id="1123062.SAMN02745775_11375"/>
<dbReference type="AlphaFoldDB" id="A0A1I4DZ74"/>
<dbReference type="RefSeq" id="WP_092962503.1">
    <property type="nucleotide sequence ID" value="NZ_FOSQ01000013.1"/>
</dbReference>
<protein>
    <submittedName>
        <fullName evidence="2">Protein N-acetyltransferase, RimJ/RimL family</fullName>
    </submittedName>
</protein>
<dbReference type="OrthoDB" id="6293260at2"/>
<dbReference type="InterPro" id="IPR016181">
    <property type="entry name" value="Acyl_CoA_acyltransferase"/>
</dbReference>
<dbReference type="PROSITE" id="PS51186">
    <property type="entry name" value="GNAT"/>
    <property type="match status" value="1"/>
</dbReference>